<dbReference type="EMBL" id="CAJOBI010166483">
    <property type="protein sequence ID" value="CAF4871799.1"/>
    <property type="molecule type" value="Genomic_DNA"/>
</dbReference>
<evidence type="ECO:0000313" key="1">
    <source>
        <dbReference type="EMBL" id="CAF4871799.1"/>
    </source>
</evidence>
<comment type="caution">
    <text evidence="1">The sequence shown here is derived from an EMBL/GenBank/DDBJ whole genome shotgun (WGS) entry which is preliminary data.</text>
</comment>
<sequence>MNIDTSKCGFNTTPLYFTSTGGTSSHWSTVGYRGVQLMLIF</sequence>
<dbReference type="AlphaFoldDB" id="A0A8S3C908"/>
<reference evidence="1" key="1">
    <citation type="submission" date="2021-02" db="EMBL/GenBank/DDBJ databases">
        <authorList>
            <person name="Nowell W R."/>
        </authorList>
    </citation>
    <scope>NUCLEOTIDE SEQUENCE</scope>
</reference>
<dbReference type="Proteomes" id="UP000676336">
    <property type="component" value="Unassembled WGS sequence"/>
</dbReference>
<feature type="non-terminal residue" evidence="1">
    <location>
        <position position="41"/>
    </location>
</feature>
<gene>
    <name evidence="1" type="ORF">SMN809_LOCUS50379</name>
</gene>
<accession>A0A8S3C908</accession>
<protein>
    <submittedName>
        <fullName evidence="1">Uncharacterized protein</fullName>
    </submittedName>
</protein>
<name>A0A8S3C908_9BILA</name>
<organism evidence="1 2">
    <name type="scientific">Rotaria magnacalcarata</name>
    <dbReference type="NCBI Taxonomy" id="392030"/>
    <lineage>
        <taxon>Eukaryota</taxon>
        <taxon>Metazoa</taxon>
        <taxon>Spiralia</taxon>
        <taxon>Gnathifera</taxon>
        <taxon>Rotifera</taxon>
        <taxon>Eurotatoria</taxon>
        <taxon>Bdelloidea</taxon>
        <taxon>Philodinida</taxon>
        <taxon>Philodinidae</taxon>
        <taxon>Rotaria</taxon>
    </lineage>
</organism>
<proteinExistence type="predicted"/>
<evidence type="ECO:0000313" key="2">
    <source>
        <dbReference type="Proteomes" id="UP000676336"/>
    </source>
</evidence>